<dbReference type="CDD" id="cd00834">
    <property type="entry name" value="KAS_I_II"/>
    <property type="match status" value="1"/>
</dbReference>
<evidence type="ECO:0000256" key="12">
    <source>
        <dbReference type="PIRSR" id="PIRSR000447-1"/>
    </source>
</evidence>
<dbReference type="FunFam" id="3.40.47.10:FF:000018">
    <property type="entry name" value="3-oxoacyl-[acyl-carrier-protein] synthase 2"/>
    <property type="match status" value="1"/>
</dbReference>
<dbReference type="KEGG" id="ipa:Isop_1237"/>
<dbReference type="UniPathway" id="UPA00094"/>
<dbReference type="InterPro" id="IPR000794">
    <property type="entry name" value="Beta-ketoacyl_synthase"/>
</dbReference>
<dbReference type="InterPro" id="IPR017568">
    <property type="entry name" value="3-oxoacyl-ACP_synth-2"/>
</dbReference>
<feature type="domain" description="Ketosynthase family 3 (KS3)" evidence="14">
    <location>
        <begin position="2"/>
        <end position="410"/>
    </location>
</feature>
<dbReference type="eggNOG" id="COG0304">
    <property type="taxonomic scope" value="Bacteria"/>
</dbReference>
<keyword evidence="7" id="KW-0276">Fatty acid metabolism</keyword>
<evidence type="ECO:0000256" key="7">
    <source>
        <dbReference type="ARBA" id="ARBA00022832"/>
    </source>
</evidence>
<evidence type="ECO:0000256" key="3">
    <source>
        <dbReference type="ARBA" id="ARBA00012356"/>
    </source>
</evidence>
<dbReference type="NCBIfam" id="NF005589">
    <property type="entry name" value="PRK07314.1"/>
    <property type="match status" value="1"/>
</dbReference>
<dbReference type="PANTHER" id="PTHR11712:SF336">
    <property type="entry name" value="3-OXOACYL-[ACYL-CARRIER-PROTEIN] SYNTHASE, MITOCHONDRIAL"/>
    <property type="match status" value="1"/>
</dbReference>
<comment type="catalytic activity">
    <reaction evidence="11">
        <text>a fatty acyl-[ACP] + malonyl-[ACP] + H(+) = a 3-oxoacyl-[ACP] + holo-[ACP] + CO2</text>
        <dbReference type="Rhea" id="RHEA:22836"/>
        <dbReference type="Rhea" id="RHEA-COMP:9623"/>
        <dbReference type="Rhea" id="RHEA-COMP:9685"/>
        <dbReference type="Rhea" id="RHEA-COMP:9916"/>
        <dbReference type="Rhea" id="RHEA-COMP:14125"/>
        <dbReference type="ChEBI" id="CHEBI:15378"/>
        <dbReference type="ChEBI" id="CHEBI:16526"/>
        <dbReference type="ChEBI" id="CHEBI:64479"/>
        <dbReference type="ChEBI" id="CHEBI:78449"/>
        <dbReference type="ChEBI" id="CHEBI:78776"/>
        <dbReference type="ChEBI" id="CHEBI:138651"/>
    </reaction>
</comment>
<dbReference type="Pfam" id="PF00109">
    <property type="entry name" value="ketoacyl-synt"/>
    <property type="match status" value="1"/>
</dbReference>
<dbReference type="NCBIfam" id="TIGR03150">
    <property type="entry name" value="fabF"/>
    <property type="match status" value="1"/>
</dbReference>
<name>E8R6C2_ISOPI</name>
<dbReference type="PROSITE" id="PS00606">
    <property type="entry name" value="KS3_1"/>
    <property type="match status" value="1"/>
</dbReference>
<dbReference type="EC" id="2.3.1.179" evidence="3 11"/>
<dbReference type="HOGENOM" id="CLU_000022_69_2_0"/>
<evidence type="ECO:0000256" key="13">
    <source>
        <dbReference type="RuleBase" id="RU003694"/>
    </source>
</evidence>
<keyword evidence="10 11" id="KW-0012">Acyltransferase</keyword>
<dbReference type="EMBL" id="CP002353">
    <property type="protein sequence ID" value="ADV61823.1"/>
    <property type="molecule type" value="Genomic_DNA"/>
</dbReference>
<comment type="function">
    <text evidence="11">Involved in the type II fatty acid elongation cycle. Catalyzes the elongation of a wide range of acyl-ACP by the addition of two carbons from malonyl-ACP to an acyl acceptor. Can efficiently catalyze the conversion of palmitoleoyl-ACP (cis-hexadec-9-enoyl-ACP) to cis-vaccenoyl-ACP (cis-octadec-11-enoyl-ACP), an essential step in the thermal regulation of fatty acid composition.</text>
</comment>
<evidence type="ECO:0000256" key="6">
    <source>
        <dbReference type="ARBA" id="ARBA00022679"/>
    </source>
</evidence>
<evidence type="ECO:0000256" key="11">
    <source>
        <dbReference type="PIRNR" id="PIRNR000447"/>
    </source>
</evidence>
<dbReference type="GO" id="GO:0005829">
    <property type="term" value="C:cytosol"/>
    <property type="evidence" value="ECO:0007669"/>
    <property type="project" value="TreeGrafter"/>
</dbReference>
<dbReference type="SUPFAM" id="SSF53901">
    <property type="entry name" value="Thiolase-like"/>
    <property type="match status" value="2"/>
</dbReference>
<keyword evidence="5 11" id="KW-0444">Lipid biosynthesis</keyword>
<dbReference type="PIRSF" id="PIRSF000447">
    <property type="entry name" value="KAS_II"/>
    <property type="match status" value="1"/>
</dbReference>
<evidence type="ECO:0000313" key="16">
    <source>
        <dbReference type="Proteomes" id="UP000008631"/>
    </source>
</evidence>
<keyword evidence="6 11" id="KW-0808">Transferase</keyword>
<dbReference type="Gene3D" id="3.40.47.10">
    <property type="match status" value="1"/>
</dbReference>
<sequence length="413" mass="43895">MRRRVVITGMGVVTALGQTLDSYWDSLVEGRSGVGPITRFATQDHSVTFGGEVTQFDPHDHFEQDRLNQLHRNAQFAVVAARAAVRQAGLEPGRINPNRLGVVIGTGVGGMTELETQLTFLRHTGPDRVSPWAFARSFAGSTASQLAIEWGWHGPCLTICTACASATNAIGEATRQIQAGTADVILTGGTETALSPLGLACFASLWTLSFRNDEPTRASRPFDRDRDGFVLSEGAGLLVLEELDHARNRRATILAELVGYGTSSDAFGFLVPQEQGQGPAQAMRQCLADAELPADAIDYINAHGTGTVLGDVVETRALKAVFGPAIGSIPVSSTKSHLGHLLGASGGVELIACVQAIQHGVIPPTINLDNPDPRCDLDFVPLVARAIRPRVVLTNSFGFGGHNACLIVKKFTD</sequence>
<accession>E8R6C2</accession>
<protein>
    <recommendedName>
        <fullName evidence="4 11">3-oxoacyl-[acyl-carrier-protein] synthase 2</fullName>
        <ecNumber evidence="3 11">2.3.1.179</ecNumber>
    </recommendedName>
</protein>
<dbReference type="AlphaFoldDB" id="E8R6C2"/>
<keyword evidence="9 11" id="KW-0275">Fatty acid biosynthesis</keyword>
<dbReference type="STRING" id="575540.Isop_1237"/>
<evidence type="ECO:0000256" key="1">
    <source>
        <dbReference type="ARBA" id="ARBA00005194"/>
    </source>
</evidence>
<dbReference type="InterPro" id="IPR014030">
    <property type="entry name" value="Ketoacyl_synth_N"/>
</dbReference>
<proteinExistence type="inferred from homology"/>
<reference evidence="15 16" key="2">
    <citation type="journal article" date="2011" name="Stand. Genomic Sci.">
        <title>Complete genome sequence of Isosphaera pallida type strain (IS1B).</title>
        <authorList>
            <consortium name="US DOE Joint Genome Institute (JGI-PGF)"/>
            <person name="Goker M."/>
            <person name="Cleland D."/>
            <person name="Saunders E."/>
            <person name="Lapidus A."/>
            <person name="Nolan M."/>
            <person name="Lucas S."/>
            <person name="Hammon N."/>
            <person name="Deshpande S."/>
            <person name="Cheng J.F."/>
            <person name="Tapia R."/>
            <person name="Han C."/>
            <person name="Goodwin L."/>
            <person name="Pitluck S."/>
            <person name="Liolios K."/>
            <person name="Pagani I."/>
            <person name="Ivanova N."/>
            <person name="Mavromatis K."/>
            <person name="Pati A."/>
            <person name="Chen A."/>
            <person name="Palaniappan K."/>
            <person name="Land M."/>
            <person name="Hauser L."/>
            <person name="Chang Y.J."/>
            <person name="Jeffries C.D."/>
            <person name="Detter J.C."/>
            <person name="Beck B."/>
            <person name="Woyke T."/>
            <person name="Bristow J."/>
            <person name="Eisen J.A."/>
            <person name="Markowitz V."/>
            <person name="Hugenholtz P."/>
            <person name="Kyrpides N.C."/>
            <person name="Klenk H.P."/>
        </authorList>
    </citation>
    <scope>NUCLEOTIDE SEQUENCE [LARGE SCALE GENOMIC DNA]</scope>
    <source>
        <strain evidence="16">ATCC 43644 / DSM 9630 / IS1B</strain>
    </source>
</reference>
<reference key="1">
    <citation type="submission" date="2010-11" db="EMBL/GenBank/DDBJ databases">
        <title>The complete sequence of chromosome of Isophaera pallida ATCC 43644.</title>
        <authorList>
            <consortium name="US DOE Joint Genome Institute (JGI-PGF)"/>
            <person name="Lucas S."/>
            <person name="Copeland A."/>
            <person name="Lapidus A."/>
            <person name="Bruce D."/>
            <person name="Goodwin L."/>
            <person name="Pitluck S."/>
            <person name="Kyrpides N."/>
            <person name="Mavromatis K."/>
            <person name="Pagani I."/>
            <person name="Ivanova N."/>
            <person name="Saunders E."/>
            <person name="Brettin T."/>
            <person name="Detter J.C."/>
            <person name="Han C."/>
            <person name="Tapia R."/>
            <person name="Land M."/>
            <person name="Hauser L."/>
            <person name="Markowitz V."/>
            <person name="Cheng J.-F."/>
            <person name="Hugenholtz P."/>
            <person name="Woyke T."/>
            <person name="Wu D."/>
            <person name="Eisen J.A."/>
        </authorList>
    </citation>
    <scope>NUCLEOTIDE SEQUENCE</scope>
    <source>
        <strain>ATCC 43644</strain>
    </source>
</reference>
<evidence type="ECO:0000256" key="10">
    <source>
        <dbReference type="ARBA" id="ARBA00023315"/>
    </source>
</evidence>
<dbReference type="InterPro" id="IPR020841">
    <property type="entry name" value="PKS_Beta-ketoAc_synthase_dom"/>
</dbReference>
<evidence type="ECO:0000256" key="2">
    <source>
        <dbReference type="ARBA" id="ARBA00008467"/>
    </source>
</evidence>
<dbReference type="GO" id="GO:0006633">
    <property type="term" value="P:fatty acid biosynthetic process"/>
    <property type="evidence" value="ECO:0007669"/>
    <property type="project" value="UniProtKB-UniRule"/>
</dbReference>
<dbReference type="InParanoid" id="E8R6C2"/>
<dbReference type="PANTHER" id="PTHR11712">
    <property type="entry name" value="POLYKETIDE SYNTHASE-RELATED"/>
    <property type="match status" value="1"/>
</dbReference>
<comment type="similarity">
    <text evidence="2 11 13">Belongs to the thiolase-like superfamily. Beta-ketoacyl-ACP synthases family.</text>
</comment>
<comment type="pathway">
    <text evidence="1 11">Lipid metabolism; fatty acid biosynthesis.</text>
</comment>
<evidence type="ECO:0000313" key="15">
    <source>
        <dbReference type="EMBL" id="ADV61823.1"/>
    </source>
</evidence>
<comment type="catalytic activity">
    <reaction evidence="11">
        <text>(9Z)-hexadecenoyl-[ACP] + malonyl-[ACP] + H(+) = 3-oxo-(11Z)-octadecenoyl-[ACP] + holo-[ACP] + CO2</text>
        <dbReference type="Rhea" id="RHEA:55040"/>
        <dbReference type="Rhea" id="RHEA-COMP:9623"/>
        <dbReference type="Rhea" id="RHEA-COMP:9685"/>
        <dbReference type="Rhea" id="RHEA-COMP:10800"/>
        <dbReference type="Rhea" id="RHEA-COMP:14074"/>
        <dbReference type="ChEBI" id="CHEBI:15378"/>
        <dbReference type="ChEBI" id="CHEBI:16526"/>
        <dbReference type="ChEBI" id="CHEBI:64479"/>
        <dbReference type="ChEBI" id="CHEBI:78449"/>
        <dbReference type="ChEBI" id="CHEBI:83989"/>
        <dbReference type="ChEBI" id="CHEBI:138538"/>
        <dbReference type="EC" id="2.3.1.179"/>
    </reaction>
</comment>
<gene>
    <name evidence="15" type="ordered locus">Isop_1237</name>
</gene>
<evidence type="ECO:0000256" key="9">
    <source>
        <dbReference type="ARBA" id="ARBA00023160"/>
    </source>
</evidence>
<evidence type="ECO:0000256" key="8">
    <source>
        <dbReference type="ARBA" id="ARBA00023098"/>
    </source>
</evidence>
<dbReference type="Proteomes" id="UP000008631">
    <property type="component" value="Chromosome"/>
</dbReference>
<dbReference type="SMART" id="SM00825">
    <property type="entry name" value="PKS_KS"/>
    <property type="match status" value="1"/>
</dbReference>
<feature type="active site" description="For beta-ketoacyl synthase activity" evidence="12">
    <location>
        <position position="163"/>
    </location>
</feature>
<evidence type="ECO:0000256" key="4">
    <source>
        <dbReference type="ARBA" id="ARBA00014657"/>
    </source>
</evidence>
<organism evidence="15 16">
    <name type="scientific">Isosphaera pallida (strain ATCC 43644 / DSM 9630 / IS1B)</name>
    <dbReference type="NCBI Taxonomy" id="575540"/>
    <lineage>
        <taxon>Bacteria</taxon>
        <taxon>Pseudomonadati</taxon>
        <taxon>Planctomycetota</taxon>
        <taxon>Planctomycetia</taxon>
        <taxon>Isosphaerales</taxon>
        <taxon>Isosphaeraceae</taxon>
        <taxon>Isosphaera</taxon>
    </lineage>
</organism>
<dbReference type="PROSITE" id="PS52004">
    <property type="entry name" value="KS3_2"/>
    <property type="match status" value="1"/>
</dbReference>
<keyword evidence="8" id="KW-0443">Lipid metabolism</keyword>
<keyword evidence="16" id="KW-1185">Reference proteome</keyword>
<dbReference type="Pfam" id="PF02801">
    <property type="entry name" value="Ketoacyl-synt_C"/>
    <property type="match status" value="1"/>
</dbReference>
<dbReference type="RefSeq" id="WP_013564112.1">
    <property type="nucleotide sequence ID" value="NC_014962.1"/>
</dbReference>
<evidence type="ECO:0000256" key="5">
    <source>
        <dbReference type="ARBA" id="ARBA00022516"/>
    </source>
</evidence>
<dbReference type="GO" id="GO:0004315">
    <property type="term" value="F:3-oxoacyl-[acyl-carrier-protein] synthase activity"/>
    <property type="evidence" value="ECO:0007669"/>
    <property type="project" value="UniProtKB-UniRule"/>
</dbReference>
<dbReference type="InterPro" id="IPR014031">
    <property type="entry name" value="Ketoacyl_synth_C"/>
</dbReference>
<dbReference type="FunCoup" id="E8R6C2">
    <property type="interactions" value="514"/>
</dbReference>
<dbReference type="InterPro" id="IPR016039">
    <property type="entry name" value="Thiolase-like"/>
</dbReference>
<dbReference type="OrthoDB" id="292158at2"/>
<dbReference type="InterPro" id="IPR018201">
    <property type="entry name" value="Ketoacyl_synth_AS"/>
</dbReference>
<evidence type="ECO:0000259" key="14">
    <source>
        <dbReference type="PROSITE" id="PS52004"/>
    </source>
</evidence>